<organism evidence="3 4">
    <name type="scientific">Streptomyces violaceusniger</name>
    <dbReference type="NCBI Taxonomy" id="68280"/>
    <lineage>
        <taxon>Bacteria</taxon>
        <taxon>Bacillati</taxon>
        <taxon>Actinomycetota</taxon>
        <taxon>Actinomycetes</taxon>
        <taxon>Kitasatosporales</taxon>
        <taxon>Streptomycetaceae</taxon>
        <taxon>Streptomyces</taxon>
        <taxon>Streptomyces violaceusniger group</taxon>
    </lineage>
</organism>
<dbReference type="GO" id="GO:0016787">
    <property type="term" value="F:hydrolase activity"/>
    <property type="evidence" value="ECO:0007669"/>
    <property type="project" value="UniProtKB-KW"/>
</dbReference>
<dbReference type="InterPro" id="IPR000073">
    <property type="entry name" value="AB_hydrolase_1"/>
</dbReference>
<keyword evidence="1 3" id="KW-0378">Hydrolase</keyword>
<evidence type="ECO:0000259" key="2">
    <source>
        <dbReference type="Pfam" id="PF00561"/>
    </source>
</evidence>
<dbReference type="SUPFAM" id="SSF53474">
    <property type="entry name" value="alpha/beta-Hydrolases"/>
    <property type="match status" value="1"/>
</dbReference>
<reference evidence="3 4" key="1">
    <citation type="journal article" date="2020" name="Int. J. Syst. Evol. Microbiol.">
        <title>Reclassification of Streptomyces castelarensis and Streptomyces sporoclivatus as later heterotypic synonyms of Streptomyces antimycoticus.</title>
        <authorList>
            <person name="Komaki H."/>
            <person name="Tamura T."/>
        </authorList>
    </citation>
    <scope>NUCLEOTIDE SEQUENCE [LARGE SCALE GENOMIC DNA]</scope>
    <source>
        <strain evidence="3 4">NBRC 13459</strain>
    </source>
</reference>
<dbReference type="PANTHER" id="PTHR43329">
    <property type="entry name" value="EPOXIDE HYDROLASE"/>
    <property type="match status" value="1"/>
</dbReference>
<evidence type="ECO:0000313" key="4">
    <source>
        <dbReference type="Proteomes" id="UP000301309"/>
    </source>
</evidence>
<accession>A0A4D4LDP7</accession>
<comment type="caution">
    <text evidence="3">The sequence shown here is derived from an EMBL/GenBank/DDBJ whole genome shotgun (WGS) entry which is preliminary data.</text>
</comment>
<evidence type="ECO:0000313" key="3">
    <source>
        <dbReference type="EMBL" id="GDY58464.1"/>
    </source>
</evidence>
<evidence type="ECO:0000256" key="1">
    <source>
        <dbReference type="ARBA" id="ARBA00022801"/>
    </source>
</evidence>
<protein>
    <submittedName>
        <fullName evidence="3">Hydrolase</fullName>
    </submittedName>
</protein>
<dbReference type="Gene3D" id="3.40.50.1820">
    <property type="entry name" value="alpha/beta hydrolase"/>
    <property type="match status" value="1"/>
</dbReference>
<name>A0A4D4LDP7_STRVO</name>
<dbReference type="Pfam" id="PF00561">
    <property type="entry name" value="Abhydrolase_1"/>
    <property type="match status" value="1"/>
</dbReference>
<dbReference type="InterPro" id="IPR000639">
    <property type="entry name" value="Epox_hydrolase-like"/>
</dbReference>
<dbReference type="EMBL" id="BJHW01000002">
    <property type="protein sequence ID" value="GDY58464.1"/>
    <property type="molecule type" value="Genomic_DNA"/>
</dbReference>
<dbReference type="PRINTS" id="PR00412">
    <property type="entry name" value="EPOXHYDRLASE"/>
</dbReference>
<dbReference type="Proteomes" id="UP000301309">
    <property type="component" value="Unassembled WGS sequence"/>
</dbReference>
<dbReference type="RefSeq" id="WP_137981177.1">
    <property type="nucleotide sequence ID" value="NZ_BAAASO010000010.1"/>
</dbReference>
<keyword evidence="4" id="KW-1185">Reference proteome</keyword>
<sequence>MNHREVPRPGIGAEISDAEQLEGFTHLSADADGIRIHAVVGGSTGSDPVVLLAGFPQTWYAWHKVMPALARHHRVIALDLPGQGLSDRPADGYDTETAAARVHEAVVRLAGGRYWLFAHDIGSWVAFTYALRYADELAGLALLDAGIPGVTLPETLPLNPAGAWKMWHFAFHQVPDLPEVLLEGKEREYVSWFLRAKTATGNVFDGAEIDLYTKALIRDGGLHAAMEYYRAVPESAARNRRLLADRELTMPVLAIDSEHGSIPDMAAPLTPFVPHVRRASIAGAGHFIPDEQPAALAQILLRFANAL</sequence>
<dbReference type="InterPro" id="IPR029058">
    <property type="entry name" value="AB_hydrolase_fold"/>
</dbReference>
<proteinExistence type="predicted"/>
<feature type="domain" description="AB hydrolase-1" evidence="2">
    <location>
        <begin position="48"/>
        <end position="291"/>
    </location>
</feature>
<dbReference type="AlphaFoldDB" id="A0A4D4LDP7"/>
<dbReference type="OrthoDB" id="3507586at2"/>
<gene>
    <name evidence="3" type="ORF">SVIO_090870</name>
</gene>